<dbReference type="AlphaFoldDB" id="A0A940N010"/>
<gene>
    <name evidence="2" type="ORF">J5Y10_14640</name>
</gene>
<keyword evidence="1" id="KW-0472">Membrane</keyword>
<evidence type="ECO:0000313" key="3">
    <source>
        <dbReference type="Proteomes" id="UP000677537"/>
    </source>
</evidence>
<protein>
    <submittedName>
        <fullName evidence="2">Uncharacterized protein</fullName>
    </submittedName>
</protein>
<organism evidence="2 3">
    <name type="scientific">Roseomonas indoligenes</name>
    <dbReference type="NCBI Taxonomy" id="2820811"/>
    <lineage>
        <taxon>Bacteria</taxon>
        <taxon>Pseudomonadati</taxon>
        <taxon>Pseudomonadota</taxon>
        <taxon>Alphaproteobacteria</taxon>
        <taxon>Acetobacterales</taxon>
        <taxon>Roseomonadaceae</taxon>
        <taxon>Roseomonas</taxon>
    </lineage>
</organism>
<keyword evidence="3" id="KW-1185">Reference proteome</keyword>
<name>A0A940N010_9PROT</name>
<evidence type="ECO:0000313" key="2">
    <source>
        <dbReference type="EMBL" id="MBP0494019.1"/>
    </source>
</evidence>
<dbReference type="Proteomes" id="UP000677537">
    <property type="component" value="Unassembled WGS sequence"/>
</dbReference>
<keyword evidence="1" id="KW-1133">Transmembrane helix</keyword>
<reference evidence="2" key="1">
    <citation type="submission" date="2021-03" db="EMBL/GenBank/DDBJ databases">
        <authorList>
            <person name="So Y."/>
        </authorList>
    </citation>
    <scope>NUCLEOTIDE SEQUENCE</scope>
    <source>
        <strain evidence="2">SG15</strain>
    </source>
</reference>
<sequence>MSAAAEYADRLNFAEQVARIERAQEETRKFVAEQHKLQAEAAKFQRDTRLAPWLAGGAVAGGVVTVATLLFRALGVLS</sequence>
<feature type="transmembrane region" description="Helical" evidence="1">
    <location>
        <begin position="53"/>
        <end position="74"/>
    </location>
</feature>
<proteinExistence type="predicted"/>
<dbReference type="RefSeq" id="WP_209374764.1">
    <property type="nucleotide sequence ID" value="NZ_JAGIZA010000008.1"/>
</dbReference>
<comment type="caution">
    <text evidence="2">The sequence shown here is derived from an EMBL/GenBank/DDBJ whole genome shotgun (WGS) entry which is preliminary data.</text>
</comment>
<dbReference type="EMBL" id="JAGIZA010000008">
    <property type="protein sequence ID" value="MBP0494019.1"/>
    <property type="molecule type" value="Genomic_DNA"/>
</dbReference>
<keyword evidence="1" id="KW-0812">Transmembrane</keyword>
<accession>A0A940N010</accession>
<evidence type="ECO:0000256" key="1">
    <source>
        <dbReference type="SAM" id="Phobius"/>
    </source>
</evidence>